<reference evidence="2" key="1">
    <citation type="submission" date="2022-09" db="EMBL/GenBank/DDBJ databases">
        <title>Comparative genomics and taxonomic characterization of three novel marine species of genus Reichenbachiella exhibiting antioxidant and polysaccharide degradation activities.</title>
        <authorList>
            <person name="Muhammad N."/>
            <person name="Lee Y.-J."/>
            <person name="Ko J."/>
            <person name="Kim S.-G."/>
        </authorList>
    </citation>
    <scope>NUCLEOTIDE SEQUENCE</scope>
    <source>
        <strain evidence="2">BKB1-1</strain>
    </source>
</reference>
<gene>
    <name evidence="2" type="ORF">N6H18_04510</name>
</gene>
<name>A0ABY6CSA1_9BACT</name>
<dbReference type="PANTHER" id="PTHR21180:SF32">
    <property type="entry name" value="ENDONUCLEASE_EXONUCLEASE_PHOSPHATASE FAMILY DOMAIN-CONTAINING PROTEIN 1"/>
    <property type="match status" value="1"/>
</dbReference>
<dbReference type="InterPro" id="IPR051675">
    <property type="entry name" value="Endo/Exo/Phosphatase_dom_1"/>
</dbReference>
<evidence type="ECO:0000256" key="1">
    <source>
        <dbReference type="SAM" id="Phobius"/>
    </source>
</evidence>
<dbReference type="RefSeq" id="WP_262310643.1">
    <property type="nucleotide sequence ID" value="NZ_CP106679.1"/>
</dbReference>
<dbReference type="SUPFAM" id="SSF47781">
    <property type="entry name" value="RuvA domain 2-like"/>
    <property type="match status" value="3"/>
</dbReference>
<feature type="transmembrane region" description="Helical" evidence="1">
    <location>
        <begin position="20"/>
        <end position="40"/>
    </location>
</feature>
<dbReference type="EMBL" id="CP106679">
    <property type="protein sequence ID" value="UXP33214.1"/>
    <property type="molecule type" value="Genomic_DNA"/>
</dbReference>
<organism evidence="2 3">
    <name type="scientific">Reichenbachiella agarivorans</name>
    <dbReference type="NCBI Taxonomy" id="2979464"/>
    <lineage>
        <taxon>Bacteria</taxon>
        <taxon>Pseudomonadati</taxon>
        <taxon>Bacteroidota</taxon>
        <taxon>Cytophagia</taxon>
        <taxon>Cytophagales</taxon>
        <taxon>Reichenbachiellaceae</taxon>
        <taxon>Reichenbachiella</taxon>
    </lineage>
</organism>
<dbReference type="InterPro" id="IPR010994">
    <property type="entry name" value="RuvA_2-like"/>
</dbReference>
<keyword evidence="1" id="KW-0472">Membrane</keyword>
<accession>A0ABY6CSA1</accession>
<evidence type="ECO:0000313" key="3">
    <source>
        <dbReference type="Proteomes" id="UP001065174"/>
    </source>
</evidence>
<proteinExistence type="predicted"/>
<dbReference type="Pfam" id="PF12836">
    <property type="entry name" value="HHH_3"/>
    <property type="match status" value="2"/>
</dbReference>
<keyword evidence="3" id="KW-1185">Reference proteome</keyword>
<dbReference type="Gene3D" id="1.10.150.280">
    <property type="entry name" value="AF1531-like domain"/>
    <property type="match status" value="1"/>
</dbReference>
<sequence>MSNPLKNYLRRYFGFTSTEIRGLFVLVPLLVFVLFIPQLYKSYLSGHQLDSSAKDQEVLDVWMKELKSQIKVTEDEDLRVLAKHFDPNLIDAEQWREMGFSESVSKRIEKYVTKGGRFKRKEDLLKIYGINTRLVKAYYDYMYFLPEEKLRINKAYQPLRNEQSLPVIPKKEQKEQVIYDLNLADTTELKTIRGIGSFWARKVVSHRERLGGFVDRMQVYEIDYMKDSVADIILEHTTFTVTNIRQLNMNTATTEELSTHPYINYKLANAIIKYRKQHGDYQSVDALKKIVILDEPTFDKIRPYLKVAD</sequence>
<keyword evidence="1" id="KW-1133">Transmembrane helix</keyword>
<dbReference type="PANTHER" id="PTHR21180">
    <property type="entry name" value="ENDONUCLEASE/EXONUCLEASE/PHOSPHATASE FAMILY DOMAIN-CONTAINING PROTEIN 1"/>
    <property type="match status" value="1"/>
</dbReference>
<dbReference type="Proteomes" id="UP001065174">
    <property type="component" value="Chromosome"/>
</dbReference>
<dbReference type="Gene3D" id="1.10.150.310">
    <property type="entry name" value="Tex RuvX-like domain-like"/>
    <property type="match status" value="1"/>
</dbReference>
<keyword evidence="1" id="KW-0812">Transmembrane</keyword>
<protein>
    <submittedName>
        <fullName evidence="2">Helix-hairpin-helix domain-containing protein</fullName>
    </submittedName>
</protein>
<evidence type="ECO:0000313" key="2">
    <source>
        <dbReference type="EMBL" id="UXP33214.1"/>
    </source>
</evidence>